<reference evidence="3" key="1">
    <citation type="journal article" date="2023" name="Proc. Natl. Acad. Sci. U.S.A.">
        <title>Genomic and structural basis for evolution of tropane alkaloid biosynthesis.</title>
        <authorList>
            <person name="Wanga Y.-J."/>
            <person name="Taina T."/>
            <person name="Yua J.-Y."/>
            <person name="Lia J."/>
            <person name="Xua B."/>
            <person name="Chenc J."/>
            <person name="D'Auriad J.C."/>
            <person name="Huanga J.-P."/>
            <person name="Huanga S.-X."/>
        </authorList>
    </citation>
    <scope>NUCLEOTIDE SEQUENCE [LARGE SCALE GENOMIC DNA]</scope>
    <source>
        <strain evidence="3">cv. KIB-2019</strain>
    </source>
</reference>
<evidence type="ECO:0000313" key="3">
    <source>
        <dbReference type="Proteomes" id="UP001152561"/>
    </source>
</evidence>
<protein>
    <submittedName>
        <fullName evidence="2">Uncharacterized protein</fullName>
    </submittedName>
</protein>
<dbReference type="OrthoDB" id="1738459at2759"/>
<sequence length="419" mass="48059">MKEVASAKDVEGKQSMKNIWVPKKPTGKEEATRTSVFDRLGSLRDIYEDTDRQSAGNIFRGLPYKPEHIAREPHKQYPIFKKDLEDPRRKLGGKTWKLADEKPSVAQIDEELLPTAKQRVVEFNVKEEERKWFNNQASGKKEAPLSVVSRTQKRRIQCAKSLCKMKQMLHMISIAKATDKQEISESVVAEAIEWAFGSISSETVLHEEEVVNQPELNMQHDDNPTEEPRWEITIVKESLAKEVPQIAQMIQALEPQSVPICLKEMKYINFSSIELDEVGDSILDLFKHDSVDEIWVAIEMVSLIPYEFWPGRSRLDSLEGDVCMDDTEWAIIAETTARDALSTVFGAPTEKMVKHLKPFYVKGYINGKAISRVFFDNGVVLNVMPLLTWKGLNKTRKDLILTNTKWLALWERPLKLWGF</sequence>
<gene>
    <name evidence="2" type="ORF">K7X08_037960</name>
</gene>
<organism evidence="2 3">
    <name type="scientific">Anisodus acutangulus</name>
    <dbReference type="NCBI Taxonomy" id="402998"/>
    <lineage>
        <taxon>Eukaryota</taxon>
        <taxon>Viridiplantae</taxon>
        <taxon>Streptophyta</taxon>
        <taxon>Embryophyta</taxon>
        <taxon>Tracheophyta</taxon>
        <taxon>Spermatophyta</taxon>
        <taxon>Magnoliopsida</taxon>
        <taxon>eudicotyledons</taxon>
        <taxon>Gunneridae</taxon>
        <taxon>Pentapetalae</taxon>
        <taxon>asterids</taxon>
        <taxon>lamiids</taxon>
        <taxon>Solanales</taxon>
        <taxon>Solanaceae</taxon>
        <taxon>Solanoideae</taxon>
        <taxon>Hyoscyameae</taxon>
        <taxon>Anisodus</taxon>
    </lineage>
</organism>
<dbReference type="EMBL" id="JAJAGQ010000002">
    <property type="protein sequence ID" value="KAJ8570988.1"/>
    <property type="molecule type" value="Genomic_DNA"/>
</dbReference>
<feature type="region of interest" description="Disordered" evidence="1">
    <location>
        <begin position="1"/>
        <end position="33"/>
    </location>
</feature>
<evidence type="ECO:0000256" key="1">
    <source>
        <dbReference type="SAM" id="MobiDB-lite"/>
    </source>
</evidence>
<evidence type="ECO:0000313" key="2">
    <source>
        <dbReference type="EMBL" id="KAJ8570988.1"/>
    </source>
</evidence>
<keyword evidence="3" id="KW-1185">Reference proteome</keyword>
<accession>A0A9Q1RT45</accession>
<comment type="caution">
    <text evidence="2">The sequence shown here is derived from an EMBL/GenBank/DDBJ whole genome shotgun (WGS) entry which is preliminary data.</text>
</comment>
<feature type="compositionally biased region" description="Basic and acidic residues" evidence="1">
    <location>
        <begin position="1"/>
        <end position="14"/>
    </location>
</feature>
<name>A0A9Q1RT45_9SOLA</name>
<dbReference type="AlphaFoldDB" id="A0A9Q1RT45"/>
<proteinExistence type="predicted"/>
<dbReference type="Proteomes" id="UP001152561">
    <property type="component" value="Unassembled WGS sequence"/>
</dbReference>